<dbReference type="InterPro" id="IPR013087">
    <property type="entry name" value="Znf_C2H2_type"/>
</dbReference>
<dbReference type="PANTHER" id="PTHR23235">
    <property type="entry name" value="KRUEPPEL-LIKE TRANSCRIPTION FACTOR"/>
    <property type="match status" value="1"/>
</dbReference>
<dbReference type="Pfam" id="PF00096">
    <property type="entry name" value="zf-C2H2"/>
    <property type="match status" value="3"/>
</dbReference>
<dbReference type="GO" id="GO:0000978">
    <property type="term" value="F:RNA polymerase II cis-regulatory region sequence-specific DNA binding"/>
    <property type="evidence" value="ECO:0007669"/>
    <property type="project" value="TreeGrafter"/>
</dbReference>
<keyword evidence="5" id="KW-0862">Zinc</keyword>
<evidence type="ECO:0000256" key="1">
    <source>
        <dbReference type="ARBA" id="ARBA00004123"/>
    </source>
</evidence>
<dbReference type="WBParaSite" id="PSAMB.scaffold347size55433.g5095.t1">
    <property type="protein sequence ID" value="PSAMB.scaffold347size55433.g5095.t1"/>
    <property type="gene ID" value="PSAMB.scaffold347size55433.g5095"/>
</dbReference>
<evidence type="ECO:0000256" key="7">
    <source>
        <dbReference type="PROSITE-ProRule" id="PRU00042"/>
    </source>
</evidence>
<keyword evidence="3" id="KW-0677">Repeat</keyword>
<dbReference type="SUPFAM" id="SSF57667">
    <property type="entry name" value="beta-beta-alpha zinc fingers"/>
    <property type="match status" value="2"/>
</dbReference>
<dbReference type="SMART" id="SM00355">
    <property type="entry name" value="ZnF_C2H2"/>
    <property type="match status" value="3"/>
</dbReference>
<accession>A0A914WBN5</accession>
<dbReference type="GO" id="GO:0005634">
    <property type="term" value="C:nucleus"/>
    <property type="evidence" value="ECO:0007669"/>
    <property type="project" value="UniProtKB-SubCell"/>
</dbReference>
<dbReference type="Gene3D" id="3.30.160.60">
    <property type="entry name" value="Classic Zinc Finger"/>
    <property type="match status" value="3"/>
</dbReference>
<keyword evidence="4 7" id="KW-0863">Zinc-finger</keyword>
<evidence type="ECO:0000313" key="11">
    <source>
        <dbReference type="WBParaSite" id="PSAMB.scaffold347size55433.g5095.t1"/>
    </source>
</evidence>
<evidence type="ECO:0000259" key="9">
    <source>
        <dbReference type="PROSITE" id="PS50157"/>
    </source>
</evidence>
<feature type="compositionally biased region" description="Low complexity" evidence="8">
    <location>
        <begin position="228"/>
        <end position="247"/>
    </location>
</feature>
<dbReference type="PROSITE" id="PS00028">
    <property type="entry name" value="ZINC_FINGER_C2H2_1"/>
    <property type="match status" value="3"/>
</dbReference>
<feature type="domain" description="C2H2-type" evidence="9">
    <location>
        <begin position="302"/>
        <end position="331"/>
    </location>
</feature>
<dbReference type="FunFam" id="3.30.160.60:FF:000021">
    <property type="entry name" value="Basic krueppel-like factor 3"/>
    <property type="match status" value="1"/>
</dbReference>
<feature type="compositionally biased region" description="Polar residues" evidence="8">
    <location>
        <begin position="1"/>
        <end position="10"/>
    </location>
</feature>
<evidence type="ECO:0000313" key="10">
    <source>
        <dbReference type="Proteomes" id="UP000887566"/>
    </source>
</evidence>
<feature type="domain" description="C2H2-type" evidence="9">
    <location>
        <begin position="332"/>
        <end position="361"/>
    </location>
</feature>
<dbReference type="InterPro" id="IPR036236">
    <property type="entry name" value="Znf_C2H2_sf"/>
</dbReference>
<name>A0A914WBN5_9BILA</name>
<evidence type="ECO:0000256" key="6">
    <source>
        <dbReference type="ARBA" id="ARBA00023242"/>
    </source>
</evidence>
<dbReference type="FunFam" id="3.30.160.60:FF:000018">
    <property type="entry name" value="Krueppel-like factor 15"/>
    <property type="match status" value="1"/>
</dbReference>
<feature type="compositionally biased region" description="Acidic residues" evidence="8">
    <location>
        <begin position="17"/>
        <end position="28"/>
    </location>
</feature>
<comment type="subcellular location">
    <subcellularLocation>
        <location evidence="1">Nucleus</location>
    </subcellularLocation>
</comment>
<dbReference type="AlphaFoldDB" id="A0A914WBN5"/>
<feature type="region of interest" description="Disordered" evidence="8">
    <location>
        <begin position="1"/>
        <end position="49"/>
    </location>
</feature>
<dbReference type="FunFam" id="3.30.160.60:FF:000624">
    <property type="entry name" value="zinc finger protein 697"/>
    <property type="match status" value="1"/>
</dbReference>
<protein>
    <submittedName>
        <fullName evidence="11">C2H2-type domain-containing protein</fullName>
    </submittedName>
</protein>
<dbReference type="Proteomes" id="UP000887566">
    <property type="component" value="Unplaced"/>
</dbReference>
<dbReference type="GO" id="GO:0008270">
    <property type="term" value="F:zinc ion binding"/>
    <property type="evidence" value="ECO:0007669"/>
    <property type="project" value="UniProtKB-KW"/>
</dbReference>
<reference evidence="11" key="1">
    <citation type="submission" date="2022-11" db="UniProtKB">
        <authorList>
            <consortium name="WormBaseParasite"/>
        </authorList>
    </citation>
    <scope>IDENTIFICATION</scope>
</reference>
<keyword evidence="2" id="KW-0479">Metal-binding</keyword>
<dbReference type="PANTHER" id="PTHR23235:SF82">
    <property type="entry name" value="KRUEPPEL-LIKE FACTOR 5"/>
    <property type="match status" value="1"/>
</dbReference>
<evidence type="ECO:0000256" key="2">
    <source>
        <dbReference type="ARBA" id="ARBA00022723"/>
    </source>
</evidence>
<dbReference type="GO" id="GO:0000981">
    <property type="term" value="F:DNA-binding transcription factor activity, RNA polymerase II-specific"/>
    <property type="evidence" value="ECO:0007669"/>
    <property type="project" value="TreeGrafter"/>
</dbReference>
<evidence type="ECO:0000256" key="4">
    <source>
        <dbReference type="ARBA" id="ARBA00022771"/>
    </source>
</evidence>
<keyword evidence="6" id="KW-0539">Nucleus</keyword>
<feature type="domain" description="C2H2-type" evidence="9">
    <location>
        <begin position="362"/>
        <end position="389"/>
    </location>
</feature>
<evidence type="ECO:0000256" key="8">
    <source>
        <dbReference type="SAM" id="MobiDB-lite"/>
    </source>
</evidence>
<proteinExistence type="predicted"/>
<dbReference type="PROSITE" id="PS50157">
    <property type="entry name" value="ZINC_FINGER_C2H2_2"/>
    <property type="match status" value="3"/>
</dbReference>
<organism evidence="10 11">
    <name type="scientific">Plectus sambesii</name>
    <dbReference type="NCBI Taxonomy" id="2011161"/>
    <lineage>
        <taxon>Eukaryota</taxon>
        <taxon>Metazoa</taxon>
        <taxon>Ecdysozoa</taxon>
        <taxon>Nematoda</taxon>
        <taxon>Chromadorea</taxon>
        <taxon>Plectida</taxon>
        <taxon>Plectina</taxon>
        <taxon>Plectoidea</taxon>
        <taxon>Plectidae</taxon>
        <taxon>Plectus</taxon>
    </lineage>
</organism>
<keyword evidence="10" id="KW-1185">Reference proteome</keyword>
<evidence type="ECO:0000256" key="5">
    <source>
        <dbReference type="ARBA" id="ARBA00022833"/>
    </source>
</evidence>
<evidence type="ECO:0000256" key="3">
    <source>
        <dbReference type="ARBA" id="ARBA00022737"/>
    </source>
</evidence>
<sequence>MLAAASSSRLPPTKEEMADDDNVFDDDPPVAGDQIVPQRRPPRTVEEKEHVKRELNMYLRQCALQPANKPRRESATNVEEFFGAGGAPPLESPRLKHPTLFEFPAASSNFTDMRFTHLIQSAPVTPREVSPEAQTPYTSISVPQQQASPQAMDAYGCPSVPPPSCAMPDMSRVKLESEPPCLFGGLTVLTEPQPLGSNSALDVVHPQPPLPFDPTFFYAASAPASAQTTPYPSSNYSSGSSTPSSSPELTPDGSGDDYDFVTRLPPHIETKVFYPPSAVNPRNYGRGSSRRNTPQLEKRRVHYCDSPGCTKVYTKSSHLKAHQRIHTGEKPYLCQWPGCKWRFARSDELTRHYRKHTGAKPFKCQSCNRCFARSDHLQLHMRRHVPKGQRSKLQMMSARSSVDTPCSSDMVVSDPFATSSQQHMQLGLTVSAPPDPTALSISTHNM</sequence>
<feature type="region of interest" description="Disordered" evidence="8">
    <location>
        <begin position="228"/>
        <end position="298"/>
    </location>
</feature>